<evidence type="ECO:0000313" key="2">
    <source>
        <dbReference type="Proteomes" id="UP000032452"/>
    </source>
</evidence>
<reference evidence="1 2" key="1">
    <citation type="submission" date="2015-02" db="EMBL/GenBank/DDBJ databases">
        <title>Draft genome of a novel marine cyanobacterium (Chroococcales) isolated from South Atlantic Ocean.</title>
        <authorList>
            <person name="Rigonato J."/>
            <person name="Alvarenga D.O."/>
            <person name="Branco L.H."/>
            <person name="Varani A.M."/>
            <person name="Brandini F.P."/>
            <person name="Fiore M.F."/>
        </authorList>
    </citation>
    <scope>NUCLEOTIDE SEQUENCE [LARGE SCALE GENOMIC DNA]</scope>
    <source>
        <strain evidence="1 2">CENA595</strain>
    </source>
</reference>
<keyword evidence="2" id="KW-1185">Reference proteome</keyword>
<evidence type="ECO:0000313" key="1">
    <source>
        <dbReference type="EMBL" id="KJH70683.1"/>
    </source>
</evidence>
<gene>
    <name evidence="1" type="ORF">UH38_16625</name>
</gene>
<dbReference type="EMBL" id="JYON01000019">
    <property type="protein sequence ID" value="KJH70683.1"/>
    <property type="molecule type" value="Genomic_DNA"/>
</dbReference>
<dbReference type="OrthoDB" id="3689200at2"/>
<accession>A0A0D8ZPG1</accession>
<dbReference type="AlphaFoldDB" id="A0A0D8ZPG1"/>
<sequence length="113" mass="13087">MLINWIYEENLKLLLETLSCLVDYSFDESDWVAFNIGIVNTNVEKDEWYEYQLIGKQTIEVKIAADPGSCVIHVQLQSKPDVEEKAEVAITIFSNTKWCKSSQPQRKKARKMT</sequence>
<organism evidence="1 2">
    <name type="scientific">Aliterella atlantica CENA595</name>
    <dbReference type="NCBI Taxonomy" id="1618023"/>
    <lineage>
        <taxon>Bacteria</taxon>
        <taxon>Bacillati</taxon>
        <taxon>Cyanobacteriota</taxon>
        <taxon>Cyanophyceae</taxon>
        <taxon>Chroococcidiopsidales</taxon>
        <taxon>Aliterellaceae</taxon>
        <taxon>Aliterella</taxon>
    </lineage>
</organism>
<dbReference type="STRING" id="1618023.UH38_16625"/>
<name>A0A0D8ZPG1_9CYAN</name>
<dbReference type="RefSeq" id="WP_045055801.1">
    <property type="nucleotide sequence ID" value="NZ_CAWMDP010000006.1"/>
</dbReference>
<dbReference type="Proteomes" id="UP000032452">
    <property type="component" value="Unassembled WGS sequence"/>
</dbReference>
<comment type="caution">
    <text evidence="1">The sequence shown here is derived from an EMBL/GenBank/DDBJ whole genome shotgun (WGS) entry which is preliminary data.</text>
</comment>
<protein>
    <submittedName>
        <fullName evidence="1">Uncharacterized protein</fullName>
    </submittedName>
</protein>
<proteinExistence type="predicted"/>